<dbReference type="CDD" id="cd00198">
    <property type="entry name" value="vWFA"/>
    <property type="match status" value="1"/>
</dbReference>
<sequence>PYSKEDRENFKKCDHECIDEKHEKSIDGKDPIRSFCTQELFHPRLSPTSNPPENIGYISIDGHHFSCENPTINVGDFHIVFVVDRSSSMGSNDCRPFCSKSQTSHLKLSHNNRLGAVYDAIYTFIETRKNSRKATRVGLSAVDRDIASLILFARKATIVFENSGLSDTDELLNKMMKFTVTGGTSYCKGIQKAAEIIEKYYDQK</sequence>
<dbReference type="Gene3D" id="3.40.50.410">
    <property type="entry name" value="von Willebrand factor, type A domain"/>
    <property type="match status" value="1"/>
</dbReference>
<evidence type="ECO:0000259" key="1">
    <source>
        <dbReference type="PROSITE" id="PS50234"/>
    </source>
</evidence>
<comment type="caution">
    <text evidence="2">The sequence shown here is derived from an EMBL/GenBank/DDBJ whole genome shotgun (WGS) entry which is preliminary data.</text>
</comment>
<keyword evidence="3" id="KW-1185">Reference proteome</keyword>
<evidence type="ECO:0000313" key="2">
    <source>
        <dbReference type="EMBL" id="CAG8768884.1"/>
    </source>
</evidence>
<feature type="non-terminal residue" evidence="2">
    <location>
        <position position="204"/>
    </location>
</feature>
<dbReference type="AlphaFoldDB" id="A0A9N9NX81"/>
<reference evidence="2" key="1">
    <citation type="submission" date="2021-06" db="EMBL/GenBank/DDBJ databases">
        <authorList>
            <person name="Kallberg Y."/>
            <person name="Tangrot J."/>
            <person name="Rosling A."/>
        </authorList>
    </citation>
    <scope>NUCLEOTIDE SEQUENCE</scope>
    <source>
        <strain evidence="2">FL130A</strain>
    </source>
</reference>
<proteinExistence type="predicted"/>
<dbReference type="SUPFAM" id="SSF53300">
    <property type="entry name" value="vWA-like"/>
    <property type="match status" value="1"/>
</dbReference>
<dbReference type="EMBL" id="CAJVPS010051083">
    <property type="protein sequence ID" value="CAG8768884.1"/>
    <property type="molecule type" value="Genomic_DNA"/>
</dbReference>
<dbReference type="InterPro" id="IPR002035">
    <property type="entry name" value="VWF_A"/>
</dbReference>
<dbReference type="Proteomes" id="UP000789508">
    <property type="component" value="Unassembled WGS sequence"/>
</dbReference>
<organism evidence="2 3">
    <name type="scientific">Ambispora leptoticha</name>
    <dbReference type="NCBI Taxonomy" id="144679"/>
    <lineage>
        <taxon>Eukaryota</taxon>
        <taxon>Fungi</taxon>
        <taxon>Fungi incertae sedis</taxon>
        <taxon>Mucoromycota</taxon>
        <taxon>Glomeromycotina</taxon>
        <taxon>Glomeromycetes</taxon>
        <taxon>Archaeosporales</taxon>
        <taxon>Ambisporaceae</taxon>
        <taxon>Ambispora</taxon>
    </lineage>
</organism>
<feature type="domain" description="VWFA" evidence="1">
    <location>
        <begin position="78"/>
        <end position="204"/>
    </location>
</feature>
<dbReference type="OrthoDB" id="2414946at2759"/>
<accession>A0A9N9NX81</accession>
<dbReference type="InterPro" id="IPR036465">
    <property type="entry name" value="vWFA_dom_sf"/>
</dbReference>
<name>A0A9N9NX81_9GLOM</name>
<feature type="non-terminal residue" evidence="2">
    <location>
        <position position="1"/>
    </location>
</feature>
<dbReference type="Pfam" id="PF13519">
    <property type="entry name" value="VWA_2"/>
    <property type="match status" value="1"/>
</dbReference>
<protein>
    <submittedName>
        <fullName evidence="2">8977_t:CDS:1</fullName>
    </submittedName>
</protein>
<dbReference type="PROSITE" id="PS50234">
    <property type="entry name" value="VWFA"/>
    <property type="match status" value="1"/>
</dbReference>
<evidence type="ECO:0000313" key="3">
    <source>
        <dbReference type="Proteomes" id="UP000789508"/>
    </source>
</evidence>
<gene>
    <name evidence="2" type="ORF">ALEPTO_LOCUS14031</name>
</gene>